<dbReference type="RefSeq" id="WP_074235838.1">
    <property type="nucleotide sequence ID" value="NZ_FSRK01000002.1"/>
</dbReference>
<evidence type="ECO:0000313" key="9">
    <source>
        <dbReference type="EMBL" id="SIO31317.1"/>
    </source>
</evidence>
<reference evidence="10" key="1">
    <citation type="submission" date="2016-11" db="EMBL/GenBank/DDBJ databases">
        <authorList>
            <person name="Varghese N."/>
            <person name="Submissions S."/>
        </authorList>
    </citation>
    <scope>NUCLEOTIDE SEQUENCE [LARGE SCALE GENOMIC DNA]</scope>
    <source>
        <strain evidence="10">DSM 27623</strain>
    </source>
</reference>
<dbReference type="EMBL" id="FSRK01000002">
    <property type="protein sequence ID" value="SIO31317.1"/>
    <property type="molecule type" value="Genomic_DNA"/>
</dbReference>
<dbReference type="STRING" id="1416779.SAMN05444409_2660"/>
<evidence type="ECO:0000313" key="10">
    <source>
        <dbReference type="Proteomes" id="UP000185207"/>
    </source>
</evidence>
<keyword evidence="3 6" id="KW-0378">Hydrolase</keyword>
<feature type="signal peptide" evidence="7">
    <location>
        <begin position="1"/>
        <end position="18"/>
    </location>
</feature>
<dbReference type="PANTHER" id="PTHR22726:SF1">
    <property type="entry name" value="METALLOENDOPEPTIDASE OMA1, MITOCHONDRIAL"/>
    <property type="match status" value="1"/>
</dbReference>
<keyword evidence="7" id="KW-0732">Signal</keyword>
<dbReference type="Proteomes" id="UP000185207">
    <property type="component" value="Unassembled WGS sequence"/>
</dbReference>
<gene>
    <name evidence="9" type="ORF">SAMN05444409_2660</name>
</gene>
<dbReference type="InterPro" id="IPR001915">
    <property type="entry name" value="Peptidase_M48"/>
</dbReference>
<dbReference type="PANTHER" id="PTHR22726">
    <property type="entry name" value="METALLOENDOPEPTIDASE OMA1"/>
    <property type="match status" value="1"/>
</dbReference>
<comment type="cofactor">
    <cofactor evidence="6">
        <name>Zn(2+)</name>
        <dbReference type="ChEBI" id="CHEBI:29105"/>
    </cofactor>
    <text evidence="6">Binds 1 zinc ion per subunit.</text>
</comment>
<dbReference type="GO" id="GO:0004222">
    <property type="term" value="F:metalloendopeptidase activity"/>
    <property type="evidence" value="ECO:0007669"/>
    <property type="project" value="InterPro"/>
</dbReference>
<feature type="chain" id="PRO_5012884654" evidence="7">
    <location>
        <begin position="19"/>
        <end position="433"/>
    </location>
</feature>
<keyword evidence="1 6" id="KW-0645">Protease</keyword>
<sequence length="433" mass="51306">MNRFLLVLMLSIFSFSNAQNNYKPIDTADYLQRKSFLTTYIKDSETYNKKQKDKYEGKTGREISAALSRFQKDFQDEVKNKNFVFNTGFNHYVNQMVEQILKSNSLDFPNLKVLVEKDNSPNAYCMGDGTLVVNMGLFNWVDNEGQLASVICHELGHLFLDHSIKIQLENIQLGKDGKAEAKTLTLVQNNKGEKAHQFYKRQLYKFSAQKRKQENEADSLGYIYYQKSNFSKPDFRKALLNLKKYDTISPKIVKAETYKQFFDLPNHPFKEQWMKKEDFSGYDYSHYKEKIDKDSVASHPEIEARIQYLDKHFPLQDLVSKEEPKPDFIDLQKIAKMEVLPNFYQSEDYGVGIYSALQFLQKEDPDIDYYKYWLGKNFEKIYEARKNYKLNRYLDRVDPKNQSESYQQFLNFMWNLSLDDIKYITEFYNKKSL</sequence>
<protein>
    <submittedName>
        <fullName evidence="9">Peptidase family M48</fullName>
    </submittedName>
</protein>
<accession>A0A1N6IH08</accession>
<evidence type="ECO:0000256" key="3">
    <source>
        <dbReference type="ARBA" id="ARBA00022801"/>
    </source>
</evidence>
<proteinExistence type="inferred from homology"/>
<evidence type="ECO:0000256" key="2">
    <source>
        <dbReference type="ARBA" id="ARBA00022723"/>
    </source>
</evidence>
<evidence type="ECO:0000259" key="8">
    <source>
        <dbReference type="Pfam" id="PF01435"/>
    </source>
</evidence>
<dbReference type="Gene3D" id="3.30.2010.10">
    <property type="entry name" value="Metalloproteases ('zincins'), catalytic domain"/>
    <property type="match status" value="1"/>
</dbReference>
<evidence type="ECO:0000256" key="7">
    <source>
        <dbReference type="SAM" id="SignalP"/>
    </source>
</evidence>
<dbReference type="OrthoDB" id="910748at2"/>
<evidence type="ECO:0000256" key="1">
    <source>
        <dbReference type="ARBA" id="ARBA00022670"/>
    </source>
</evidence>
<comment type="similarity">
    <text evidence="6">Belongs to the peptidase M48 family.</text>
</comment>
<evidence type="ECO:0000256" key="6">
    <source>
        <dbReference type="RuleBase" id="RU003983"/>
    </source>
</evidence>
<dbReference type="AlphaFoldDB" id="A0A1N6IH08"/>
<keyword evidence="5 6" id="KW-0482">Metalloprotease</keyword>
<dbReference type="GO" id="GO:0016020">
    <property type="term" value="C:membrane"/>
    <property type="evidence" value="ECO:0007669"/>
    <property type="project" value="TreeGrafter"/>
</dbReference>
<organism evidence="9 10">
    <name type="scientific">Epilithonimonas zeae</name>
    <dbReference type="NCBI Taxonomy" id="1416779"/>
    <lineage>
        <taxon>Bacteria</taxon>
        <taxon>Pseudomonadati</taxon>
        <taxon>Bacteroidota</taxon>
        <taxon>Flavobacteriia</taxon>
        <taxon>Flavobacteriales</taxon>
        <taxon>Weeksellaceae</taxon>
        <taxon>Chryseobacterium group</taxon>
        <taxon>Epilithonimonas</taxon>
    </lineage>
</organism>
<feature type="domain" description="Peptidase M48" evidence="8">
    <location>
        <begin position="91"/>
        <end position="311"/>
    </location>
</feature>
<keyword evidence="10" id="KW-1185">Reference proteome</keyword>
<evidence type="ECO:0000256" key="5">
    <source>
        <dbReference type="ARBA" id="ARBA00023049"/>
    </source>
</evidence>
<dbReference type="Pfam" id="PF01435">
    <property type="entry name" value="Peptidase_M48"/>
    <property type="match status" value="1"/>
</dbReference>
<dbReference type="GO" id="GO:0046872">
    <property type="term" value="F:metal ion binding"/>
    <property type="evidence" value="ECO:0007669"/>
    <property type="project" value="UniProtKB-KW"/>
</dbReference>
<evidence type="ECO:0000256" key="4">
    <source>
        <dbReference type="ARBA" id="ARBA00022833"/>
    </source>
</evidence>
<name>A0A1N6IH08_9FLAO</name>
<dbReference type="GO" id="GO:0051603">
    <property type="term" value="P:proteolysis involved in protein catabolic process"/>
    <property type="evidence" value="ECO:0007669"/>
    <property type="project" value="TreeGrafter"/>
</dbReference>
<keyword evidence="2" id="KW-0479">Metal-binding</keyword>
<dbReference type="CDD" id="cd07324">
    <property type="entry name" value="M48C_Oma1-like"/>
    <property type="match status" value="1"/>
</dbReference>
<keyword evidence="4 6" id="KW-0862">Zinc</keyword>
<dbReference type="InterPro" id="IPR051156">
    <property type="entry name" value="Mito/Outer_Membr_Metalloprot"/>
</dbReference>